<dbReference type="RefSeq" id="WP_147433366.1">
    <property type="nucleotide sequence ID" value="NZ_BMZU01000002.1"/>
</dbReference>
<feature type="region of interest" description="Disordered" evidence="1">
    <location>
        <begin position="246"/>
        <end position="265"/>
    </location>
</feature>
<dbReference type="AlphaFoldDB" id="A0A2M9D2J1"/>
<keyword evidence="2" id="KW-1133">Transmembrane helix</keyword>
<gene>
    <name evidence="3" type="ORF">CLV85_1974</name>
</gene>
<feature type="transmembrane region" description="Helical" evidence="2">
    <location>
        <begin position="361"/>
        <end position="382"/>
    </location>
</feature>
<comment type="caution">
    <text evidence="3">The sequence shown here is derived from an EMBL/GenBank/DDBJ whole genome shotgun (WGS) entry which is preliminary data.</text>
</comment>
<feature type="transmembrane region" description="Helical" evidence="2">
    <location>
        <begin position="389"/>
        <end position="406"/>
    </location>
</feature>
<dbReference type="Proteomes" id="UP000231742">
    <property type="component" value="Unassembled WGS sequence"/>
</dbReference>
<feature type="transmembrane region" description="Helical" evidence="2">
    <location>
        <begin position="94"/>
        <end position="118"/>
    </location>
</feature>
<proteinExistence type="predicted"/>
<keyword evidence="2" id="KW-0812">Transmembrane</keyword>
<evidence type="ECO:0000313" key="4">
    <source>
        <dbReference type="Proteomes" id="UP000231742"/>
    </source>
</evidence>
<organism evidence="3 4">
    <name type="scientific">Salinibacterium amurskyense</name>
    <dbReference type="NCBI Taxonomy" id="205941"/>
    <lineage>
        <taxon>Bacteria</taxon>
        <taxon>Bacillati</taxon>
        <taxon>Actinomycetota</taxon>
        <taxon>Actinomycetes</taxon>
        <taxon>Micrococcales</taxon>
        <taxon>Microbacteriaceae</taxon>
        <taxon>Salinibacterium</taxon>
    </lineage>
</organism>
<evidence type="ECO:0000256" key="2">
    <source>
        <dbReference type="SAM" id="Phobius"/>
    </source>
</evidence>
<dbReference type="OrthoDB" id="3268054at2"/>
<sequence length="449" mass="46422">MNTLRRSRYQRLLRWYPAAWRRANGQLMLDTLEQAADAHERALPSLSEAWSIRAHGLVERATPATIAVIAGLALALSAVPMVALWAGGFNSSPWLLALTLGAQYSGALVASIAAGALLLRTSLILAEHALYAATAAVPAWTFGALMAASWSVGFDEADAGTGMSWFGSATLLFACLAWFFGILALLPLTLAAFRHLSTHSVRWALGITLGAIGALAVGIMCLLPAGSILISAAALLVAGRLIPSTPRAPRSHPSRPETRRPLSPRHRRQLAVAAAASAIIGLGCVAFALSGSLWGINTLDATEAMRIGILAGSLASTITVAASAVALFARVGPPVVAAAAALTAALVMVALSYSLRDGDPNGWMLLVLSGIATGVAGGLLFTPLLPARWWLRALLVAGIGAAIAATVGILGITMATFISPVVAIVLAVMMARRPRSTRATHELAPVNAG</sequence>
<feature type="transmembrane region" description="Helical" evidence="2">
    <location>
        <begin position="200"/>
        <end position="219"/>
    </location>
</feature>
<accession>A0A2M9D2J1</accession>
<feature type="transmembrane region" description="Helical" evidence="2">
    <location>
        <begin position="335"/>
        <end position="355"/>
    </location>
</feature>
<evidence type="ECO:0000256" key="1">
    <source>
        <dbReference type="SAM" id="MobiDB-lite"/>
    </source>
</evidence>
<feature type="transmembrane region" description="Helical" evidence="2">
    <location>
        <begin position="270"/>
        <end position="295"/>
    </location>
</feature>
<feature type="transmembrane region" description="Helical" evidence="2">
    <location>
        <begin position="130"/>
        <end position="153"/>
    </location>
</feature>
<feature type="transmembrane region" description="Helical" evidence="2">
    <location>
        <begin position="307"/>
        <end position="328"/>
    </location>
</feature>
<name>A0A2M9D2J1_9MICO</name>
<keyword evidence="2" id="KW-0472">Membrane</keyword>
<protein>
    <submittedName>
        <fullName evidence="3">Cytochrome c-type biogenesis protein CcmF</fullName>
    </submittedName>
</protein>
<evidence type="ECO:0000313" key="3">
    <source>
        <dbReference type="EMBL" id="PJJ78404.1"/>
    </source>
</evidence>
<feature type="transmembrane region" description="Helical" evidence="2">
    <location>
        <begin position="165"/>
        <end position="188"/>
    </location>
</feature>
<feature type="transmembrane region" description="Helical" evidence="2">
    <location>
        <begin position="66"/>
        <end position="88"/>
    </location>
</feature>
<dbReference type="EMBL" id="PGFH01000002">
    <property type="protein sequence ID" value="PJJ78404.1"/>
    <property type="molecule type" value="Genomic_DNA"/>
</dbReference>
<reference evidence="3 4" key="1">
    <citation type="submission" date="2017-11" db="EMBL/GenBank/DDBJ databases">
        <title>Genomic Encyclopedia of Archaeal and Bacterial Type Strains, Phase II (KMG-II): From Individual Species to Whole Genera.</title>
        <authorList>
            <person name="Goeker M."/>
        </authorList>
    </citation>
    <scope>NUCLEOTIDE SEQUENCE [LARGE SCALE GENOMIC DNA]</scope>
    <source>
        <strain evidence="3 4">DSM 16400</strain>
    </source>
</reference>
<keyword evidence="4" id="KW-1185">Reference proteome</keyword>